<comment type="caution">
    <text evidence="2">The sequence shown here is derived from an EMBL/GenBank/DDBJ whole genome shotgun (WGS) entry which is preliminary data.</text>
</comment>
<dbReference type="OrthoDB" id="465137at2"/>
<dbReference type="InterPro" id="IPR035437">
    <property type="entry name" value="SNase_OB-fold_sf"/>
</dbReference>
<keyword evidence="3" id="KW-1185">Reference proteome</keyword>
<organism evidence="2 3">
    <name type="scientific">Dulcicalothrix desertica PCC 7102</name>
    <dbReference type="NCBI Taxonomy" id="232991"/>
    <lineage>
        <taxon>Bacteria</taxon>
        <taxon>Bacillati</taxon>
        <taxon>Cyanobacteriota</taxon>
        <taxon>Cyanophyceae</taxon>
        <taxon>Nostocales</taxon>
        <taxon>Calotrichaceae</taxon>
        <taxon>Dulcicalothrix</taxon>
    </lineage>
</organism>
<accession>A0A3S1ALA5</accession>
<reference evidence="2" key="2">
    <citation type="journal article" date="2019" name="Genome Biol. Evol.">
        <title>Day and night: Metabolic profiles and evolutionary relationships of six axenic non-marine cyanobacteria.</title>
        <authorList>
            <person name="Will S.E."/>
            <person name="Henke P."/>
            <person name="Boedeker C."/>
            <person name="Huang S."/>
            <person name="Brinkmann H."/>
            <person name="Rohde M."/>
            <person name="Jarek M."/>
            <person name="Friedl T."/>
            <person name="Seufert S."/>
            <person name="Schumacher M."/>
            <person name="Overmann J."/>
            <person name="Neumann-Schaal M."/>
            <person name="Petersen J."/>
        </authorList>
    </citation>
    <scope>NUCLEOTIDE SEQUENCE [LARGE SCALE GENOMIC DNA]</scope>
    <source>
        <strain evidence="2">PCC 7102</strain>
    </source>
</reference>
<dbReference type="Gene3D" id="2.40.50.90">
    <property type="match status" value="1"/>
</dbReference>
<evidence type="ECO:0000313" key="3">
    <source>
        <dbReference type="Proteomes" id="UP000271624"/>
    </source>
</evidence>
<feature type="domain" description="TNase-like" evidence="1">
    <location>
        <begin position="12"/>
        <end position="134"/>
    </location>
</feature>
<protein>
    <recommendedName>
        <fullName evidence="1">TNase-like domain-containing protein</fullName>
    </recommendedName>
</protein>
<dbReference type="SMART" id="SM00318">
    <property type="entry name" value="SNc"/>
    <property type="match status" value="1"/>
</dbReference>
<dbReference type="Pfam" id="PF00565">
    <property type="entry name" value="SNase"/>
    <property type="match status" value="1"/>
</dbReference>
<dbReference type="InterPro" id="IPR016071">
    <property type="entry name" value="Staphylococal_nuclease_OB-fold"/>
</dbReference>
<dbReference type="EMBL" id="RSCL01000046">
    <property type="protein sequence ID" value="RUS94726.1"/>
    <property type="molecule type" value="Genomic_DNA"/>
</dbReference>
<evidence type="ECO:0000313" key="2">
    <source>
        <dbReference type="EMBL" id="RUS94726.1"/>
    </source>
</evidence>
<dbReference type="Proteomes" id="UP000271624">
    <property type="component" value="Unassembled WGS sequence"/>
</dbReference>
<sequence>MEFFQQLILILGHIVGFVDGRTIQVQENTGKPVTVKLACITVPEITGQRKQAEESLRKILVPNTPVIVKTTESVQNGSTLGEVFVDNKSINLRMVEEGAATVELKTLNNCFESRSQYLIAEATAKNKRLGLWRQSKVYSLRGKLIYKEIPPVMSQEAYLGEEFFLITDSRLGRKMVLRPSEQVSRTQLQSFHNQQVEIQAVFVEGTRPSQGSSACPIDINAQCLPQGAGYRVLSIKSL</sequence>
<dbReference type="PROSITE" id="PS50830">
    <property type="entry name" value="TNASE_3"/>
    <property type="match status" value="1"/>
</dbReference>
<gene>
    <name evidence="2" type="ORF">DSM106972_092610</name>
</gene>
<name>A0A3S1ALA5_9CYAN</name>
<evidence type="ECO:0000259" key="1">
    <source>
        <dbReference type="PROSITE" id="PS50830"/>
    </source>
</evidence>
<reference evidence="2" key="1">
    <citation type="submission" date="2018-12" db="EMBL/GenBank/DDBJ databases">
        <authorList>
            <person name="Will S."/>
            <person name="Neumann-Schaal M."/>
            <person name="Henke P."/>
        </authorList>
    </citation>
    <scope>NUCLEOTIDE SEQUENCE</scope>
    <source>
        <strain evidence="2">PCC 7102</strain>
    </source>
</reference>
<proteinExistence type="predicted"/>
<dbReference type="AlphaFoldDB" id="A0A3S1ALA5"/>
<dbReference type="SUPFAM" id="SSF50199">
    <property type="entry name" value="Staphylococcal nuclease"/>
    <property type="match status" value="1"/>
</dbReference>